<feature type="transmembrane region" description="Helical" evidence="1">
    <location>
        <begin position="20"/>
        <end position="38"/>
    </location>
</feature>
<keyword evidence="1" id="KW-0472">Membrane</keyword>
<evidence type="ECO:0000313" key="3">
    <source>
        <dbReference type="Proteomes" id="UP000279799"/>
    </source>
</evidence>
<accession>A0A448TSI1</accession>
<sequence>MKKFHSLSHYLDPLIFAPFWKKILVIGIMTGFILYIPFDHMHAQWHNLHQVYQKRTGYQEELAQLYNDYHALKQVFPSALSVPSHTLITEYFLHQKSQIKILQMQWETDMPYLSMNVITNYKNLMHFIQLVQQKFPLLHLNQLNIRKKYNENRGVIDALSVKMIWRLTA</sequence>
<proteinExistence type="predicted"/>
<evidence type="ECO:0000313" key="2">
    <source>
        <dbReference type="EMBL" id="VEJ08994.1"/>
    </source>
</evidence>
<keyword evidence="1" id="KW-1133">Transmembrane helix</keyword>
<dbReference type="Proteomes" id="UP000279799">
    <property type="component" value="Chromosome"/>
</dbReference>
<dbReference type="KEGG" id="adp:NCTC12871_00423"/>
<evidence type="ECO:0000256" key="1">
    <source>
        <dbReference type="SAM" id="Phobius"/>
    </source>
</evidence>
<name>A0A448TSI1_9PAST</name>
<dbReference type="AlphaFoldDB" id="A0A448TSI1"/>
<keyword evidence="3" id="KW-1185">Reference proteome</keyword>
<reference evidence="2 3" key="1">
    <citation type="submission" date="2018-12" db="EMBL/GenBank/DDBJ databases">
        <authorList>
            <consortium name="Pathogen Informatics"/>
        </authorList>
    </citation>
    <scope>NUCLEOTIDE SEQUENCE [LARGE SCALE GENOMIC DNA]</scope>
    <source>
        <strain evidence="2 3">NCTC12871</strain>
    </source>
</reference>
<keyword evidence="1" id="KW-0812">Transmembrane</keyword>
<organism evidence="2 3">
    <name type="scientific">Actinobacillus delphinicola</name>
    <dbReference type="NCBI Taxonomy" id="51161"/>
    <lineage>
        <taxon>Bacteria</taxon>
        <taxon>Pseudomonadati</taxon>
        <taxon>Pseudomonadota</taxon>
        <taxon>Gammaproteobacteria</taxon>
        <taxon>Pasteurellales</taxon>
        <taxon>Pasteurellaceae</taxon>
        <taxon>Actinobacillus</taxon>
    </lineage>
</organism>
<gene>
    <name evidence="2" type="ORF">NCTC12871_00423</name>
</gene>
<dbReference type="EMBL" id="LR134510">
    <property type="protein sequence ID" value="VEJ08994.1"/>
    <property type="molecule type" value="Genomic_DNA"/>
</dbReference>
<protein>
    <submittedName>
        <fullName evidence="2">Uncharacterized protein</fullName>
    </submittedName>
</protein>